<dbReference type="Proteomes" id="UP001159363">
    <property type="component" value="Chromosome 7"/>
</dbReference>
<accession>A0ABQ9H0K4</accession>
<feature type="region of interest" description="Disordered" evidence="1">
    <location>
        <begin position="670"/>
        <end position="692"/>
    </location>
</feature>
<keyword evidence="3" id="KW-1185">Reference proteome</keyword>
<evidence type="ECO:0000313" key="3">
    <source>
        <dbReference type="Proteomes" id="UP001159363"/>
    </source>
</evidence>
<feature type="compositionally biased region" description="Basic residues" evidence="1">
    <location>
        <begin position="724"/>
        <end position="734"/>
    </location>
</feature>
<feature type="region of interest" description="Disordered" evidence="1">
    <location>
        <begin position="547"/>
        <end position="575"/>
    </location>
</feature>
<sequence>MEMALAANRNGDMGFNECCRHYNISSQQKKKALRKYMHVNSVTLGYMKPTQTLNHAKAKRPSAAATYFSSSLCSPLFLLTNDVRHWLDVLEPTPSTCFFFLFSMCCVISDHPPCSIEESEENNNVMQLDRCRYYPERKQNPVKLSIAIFVFFKLAEELDRRAAVVERVACSPPTKANRVQSSAGPPPDFRKWNCRAMPLVCRFENVRNACLRESAKAGLIAVTCRTIQDRLGEFAFHFVSCCFLRSGYSIPGRRVRQHFAQSDALKRSRIVEPREGRWSFHRIVHRAGRVDIIVARCWRKGIHEDTHSHHAASGRPLQLTPRENQHIDRHVRSATMTTITDTQPAVMPILQHPVSVRTVDRRLHGAGLEAVHVVGPAFALMATSNASVCEGNVGRVKMNSLLSHITRPGGLVSWCRTLVSAPFVCGVPREPSSHESCRRAGNSGHVGPQALVSAAFVCGVPREPSSHESCRGAGNSGYVGPQTLVSAAFVCGVPREPSSHESCRGAGNSGYVGPQTLVSAPFVCGVPREPSSHESCRGANVFVPAGPPPPSTPYTSPAQVPVAREPPGENNNPGRASLAAVPARSPPPFPACNSPRLSDKYSLTTVFQVKLSAGTFFVIESIRGSARCIIKPRRPLPVQGCVDATPVHPTAKIFPRQTKIIELPNLSRRDLKSGLDPRDQGQEARERYGPTHADKYGVARHRHVETQFANQRPVTYSPLSSPANRKRFAARNRRGQTRGPFLADKITDIQDKLEAIHLYPALQE</sequence>
<organism evidence="2 3">
    <name type="scientific">Dryococelus australis</name>
    <dbReference type="NCBI Taxonomy" id="614101"/>
    <lineage>
        <taxon>Eukaryota</taxon>
        <taxon>Metazoa</taxon>
        <taxon>Ecdysozoa</taxon>
        <taxon>Arthropoda</taxon>
        <taxon>Hexapoda</taxon>
        <taxon>Insecta</taxon>
        <taxon>Pterygota</taxon>
        <taxon>Neoptera</taxon>
        <taxon>Polyneoptera</taxon>
        <taxon>Phasmatodea</taxon>
        <taxon>Verophasmatodea</taxon>
        <taxon>Anareolatae</taxon>
        <taxon>Phasmatidae</taxon>
        <taxon>Eurycanthinae</taxon>
        <taxon>Dryococelus</taxon>
    </lineage>
</organism>
<proteinExistence type="predicted"/>
<feature type="region of interest" description="Disordered" evidence="1">
    <location>
        <begin position="714"/>
        <end position="734"/>
    </location>
</feature>
<name>A0ABQ9H0K4_9NEOP</name>
<dbReference type="EMBL" id="JARBHB010000008">
    <property type="protein sequence ID" value="KAJ8877819.1"/>
    <property type="molecule type" value="Genomic_DNA"/>
</dbReference>
<protein>
    <submittedName>
        <fullName evidence="2">Uncharacterized protein</fullName>
    </submittedName>
</protein>
<evidence type="ECO:0000313" key="2">
    <source>
        <dbReference type="EMBL" id="KAJ8877819.1"/>
    </source>
</evidence>
<evidence type="ECO:0000256" key="1">
    <source>
        <dbReference type="SAM" id="MobiDB-lite"/>
    </source>
</evidence>
<gene>
    <name evidence="2" type="ORF">PR048_022277</name>
</gene>
<reference evidence="2 3" key="1">
    <citation type="submission" date="2023-02" db="EMBL/GenBank/DDBJ databases">
        <title>LHISI_Scaffold_Assembly.</title>
        <authorList>
            <person name="Stuart O.P."/>
            <person name="Cleave R."/>
            <person name="Magrath M.J.L."/>
            <person name="Mikheyev A.S."/>
        </authorList>
    </citation>
    <scope>NUCLEOTIDE SEQUENCE [LARGE SCALE GENOMIC DNA]</scope>
    <source>
        <strain evidence="2">Daus_M_001</strain>
        <tissue evidence="2">Leg muscle</tissue>
    </source>
</reference>
<comment type="caution">
    <text evidence="2">The sequence shown here is derived from an EMBL/GenBank/DDBJ whole genome shotgun (WGS) entry which is preliminary data.</text>
</comment>